<protein>
    <submittedName>
        <fullName evidence="6">Patatin</fullName>
    </submittedName>
</protein>
<dbReference type="AlphaFoldDB" id="C8WZL7"/>
<evidence type="ECO:0000256" key="4">
    <source>
        <dbReference type="PROSITE-ProRule" id="PRU01161"/>
    </source>
</evidence>
<feature type="active site" description="Proton acceptor" evidence="4">
    <location>
        <position position="160"/>
    </location>
</feature>
<feature type="active site" description="Nucleophile" evidence="4">
    <location>
        <position position="46"/>
    </location>
</feature>
<dbReference type="SUPFAM" id="SSF52151">
    <property type="entry name" value="FabD/lysophospholipase-like"/>
    <property type="match status" value="1"/>
</dbReference>
<organism evidence="6 7">
    <name type="scientific">Desulfohalobium retbaense (strain ATCC 49708 / DSM 5692 / JCM 16813 / HR100)</name>
    <dbReference type="NCBI Taxonomy" id="485915"/>
    <lineage>
        <taxon>Bacteria</taxon>
        <taxon>Pseudomonadati</taxon>
        <taxon>Thermodesulfobacteriota</taxon>
        <taxon>Desulfovibrionia</taxon>
        <taxon>Desulfovibrionales</taxon>
        <taxon>Desulfohalobiaceae</taxon>
        <taxon>Desulfohalobium</taxon>
    </lineage>
</organism>
<dbReference type="Proteomes" id="UP000001052">
    <property type="component" value="Chromosome"/>
</dbReference>
<keyword evidence="1 4" id="KW-0378">Hydrolase</keyword>
<evidence type="ECO:0000313" key="6">
    <source>
        <dbReference type="EMBL" id="ACV67492.1"/>
    </source>
</evidence>
<evidence type="ECO:0000256" key="1">
    <source>
        <dbReference type="ARBA" id="ARBA00022801"/>
    </source>
</evidence>
<dbReference type="InterPro" id="IPR002641">
    <property type="entry name" value="PNPLA_dom"/>
</dbReference>
<feature type="domain" description="PNPLA" evidence="5">
    <location>
        <begin position="13"/>
        <end position="173"/>
    </location>
</feature>
<dbReference type="PANTHER" id="PTHR14226:SF76">
    <property type="entry name" value="NTE FAMILY PROTEIN RSSA"/>
    <property type="match status" value="1"/>
</dbReference>
<reference evidence="6 7" key="2">
    <citation type="journal article" date="2010" name="Stand. Genomic Sci.">
        <title>Complete genome sequence of Desulfohalobium retbaense type strain (HR(100)).</title>
        <authorList>
            <person name="Spring S."/>
            <person name="Nolan M."/>
            <person name="Lapidus A."/>
            <person name="Glavina Del Rio T."/>
            <person name="Copeland A."/>
            <person name="Tice H."/>
            <person name="Cheng J.F."/>
            <person name="Lucas S."/>
            <person name="Land M."/>
            <person name="Chen F."/>
            <person name="Bruce D."/>
            <person name="Goodwin L."/>
            <person name="Pitluck S."/>
            <person name="Ivanova N."/>
            <person name="Mavromatis K."/>
            <person name="Mikhailova N."/>
            <person name="Pati A."/>
            <person name="Chen A."/>
            <person name="Palaniappan K."/>
            <person name="Hauser L."/>
            <person name="Chang Y.J."/>
            <person name="Jeffries C.D."/>
            <person name="Munk C."/>
            <person name="Kiss H."/>
            <person name="Chain P."/>
            <person name="Han C."/>
            <person name="Brettin T."/>
            <person name="Detter J.C."/>
            <person name="Schuler E."/>
            <person name="Goker M."/>
            <person name="Rohde M."/>
            <person name="Bristow J."/>
            <person name="Eisen J.A."/>
            <person name="Markowitz V."/>
            <person name="Hugenholtz P."/>
            <person name="Kyrpides N.C."/>
            <person name="Klenk H.P."/>
        </authorList>
    </citation>
    <scope>NUCLEOTIDE SEQUENCE [LARGE SCALE GENOMIC DNA]</scope>
    <source>
        <strain evidence="6 7">DSM 5692</strain>
    </source>
</reference>
<feature type="short sequence motif" description="GXSXG" evidence="4">
    <location>
        <begin position="44"/>
        <end position="48"/>
    </location>
</feature>
<comment type="caution">
    <text evidence="4">Lacks conserved residue(s) required for the propagation of feature annotation.</text>
</comment>
<dbReference type="STRING" id="485915.Dret_0190"/>
<gene>
    <name evidence="6" type="ordered locus">Dret_0190</name>
</gene>
<dbReference type="OrthoDB" id="5290098at2"/>
<dbReference type="GO" id="GO:0016042">
    <property type="term" value="P:lipid catabolic process"/>
    <property type="evidence" value="ECO:0007669"/>
    <property type="project" value="UniProtKB-UniRule"/>
</dbReference>
<keyword evidence="3 4" id="KW-0443">Lipid metabolism</keyword>
<feature type="short sequence motif" description="DGA/G" evidence="4">
    <location>
        <begin position="160"/>
        <end position="162"/>
    </location>
</feature>
<reference evidence="7" key="1">
    <citation type="submission" date="2009-09" db="EMBL/GenBank/DDBJ databases">
        <title>The complete chromosome of Desulfohalobium retbaense DSM 5692.</title>
        <authorList>
            <consortium name="US DOE Joint Genome Institute (JGI-PGF)"/>
            <person name="Lucas S."/>
            <person name="Copeland A."/>
            <person name="Lapidus A."/>
            <person name="Glavina del Rio T."/>
            <person name="Dalin E."/>
            <person name="Tice H."/>
            <person name="Bruce D."/>
            <person name="Goodwin L."/>
            <person name="Pitluck S."/>
            <person name="Kyrpides N."/>
            <person name="Mavromatis K."/>
            <person name="Ivanova N."/>
            <person name="Mikhailova N."/>
            <person name="Munk A.C."/>
            <person name="Brettin T."/>
            <person name="Detter J.C."/>
            <person name="Han C."/>
            <person name="Tapia R."/>
            <person name="Larimer F."/>
            <person name="Land M."/>
            <person name="Hauser L."/>
            <person name="Markowitz V."/>
            <person name="Cheng J.-F."/>
            <person name="Hugenholtz P."/>
            <person name="Woyke T."/>
            <person name="Wu D."/>
            <person name="Spring S."/>
            <person name="Klenk H.-P."/>
            <person name="Eisen J.A."/>
        </authorList>
    </citation>
    <scope>NUCLEOTIDE SEQUENCE [LARGE SCALE GENOMIC DNA]</scope>
    <source>
        <strain evidence="7">DSM 5692</strain>
    </source>
</reference>
<accession>C8WZL7</accession>
<dbReference type="KEGG" id="drt:Dret_0190"/>
<evidence type="ECO:0000256" key="2">
    <source>
        <dbReference type="ARBA" id="ARBA00022963"/>
    </source>
</evidence>
<dbReference type="Gene3D" id="3.40.1090.10">
    <property type="entry name" value="Cytosolic phospholipase A2 catalytic domain"/>
    <property type="match status" value="2"/>
</dbReference>
<dbReference type="PROSITE" id="PS51635">
    <property type="entry name" value="PNPLA"/>
    <property type="match status" value="1"/>
</dbReference>
<sequence>MHIEALRQKKIGIALSCGAARGFAHLGVLDELDRAGIHPCCIAGSSAGALVGALYSGGRFQDYIERIQHWTRKDTLAMMDPVVPRSGLINGDRILEFNSSFFTVEKIEACAPALAVVATEALTGKELVLQQGDLRSAIRGSISIPGLFTPAPWEGTFLLDGGLVNPLPVNVCRDLGAEIIIAVDVNSQMVLPLETRENETAEHEEAVPEIPSTWHKVLGSSQTYLFQLVQNWLGNTNSQRKKTAFEKGIVDTMLHSITIMQRAVQQAHLQTTRPEFLLQPQINGVRLMDFHHAASTIEAGRQAVQDFLNNLDSL</sequence>
<dbReference type="GO" id="GO:0016787">
    <property type="term" value="F:hydrolase activity"/>
    <property type="evidence" value="ECO:0007669"/>
    <property type="project" value="UniProtKB-UniRule"/>
</dbReference>
<keyword evidence="2 4" id="KW-0442">Lipid degradation</keyword>
<dbReference type="EMBL" id="CP001734">
    <property type="protein sequence ID" value="ACV67492.1"/>
    <property type="molecule type" value="Genomic_DNA"/>
</dbReference>
<keyword evidence="7" id="KW-1185">Reference proteome</keyword>
<dbReference type="RefSeq" id="WP_015750651.1">
    <property type="nucleotide sequence ID" value="NC_013223.1"/>
</dbReference>
<evidence type="ECO:0000256" key="3">
    <source>
        <dbReference type="ARBA" id="ARBA00023098"/>
    </source>
</evidence>
<name>C8WZL7_DESRD</name>
<dbReference type="eggNOG" id="COG1752">
    <property type="taxonomic scope" value="Bacteria"/>
</dbReference>
<evidence type="ECO:0000259" key="5">
    <source>
        <dbReference type="PROSITE" id="PS51635"/>
    </source>
</evidence>
<dbReference type="Pfam" id="PF01734">
    <property type="entry name" value="Patatin"/>
    <property type="match status" value="1"/>
</dbReference>
<evidence type="ECO:0000313" key="7">
    <source>
        <dbReference type="Proteomes" id="UP000001052"/>
    </source>
</evidence>
<dbReference type="InterPro" id="IPR016035">
    <property type="entry name" value="Acyl_Trfase/lysoPLipase"/>
</dbReference>
<dbReference type="HOGENOM" id="CLU_047251_2_0_7"/>
<dbReference type="PANTHER" id="PTHR14226">
    <property type="entry name" value="NEUROPATHY TARGET ESTERASE/SWISS CHEESE D.MELANOGASTER"/>
    <property type="match status" value="1"/>
</dbReference>
<proteinExistence type="predicted"/>
<dbReference type="InterPro" id="IPR050301">
    <property type="entry name" value="NTE"/>
</dbReference>